<evidence type="ECO:0000313" key="2">
    <source>
        <dbReference type="Proteomes" id="UP000265520"/>
    </source>
</evidence>
<comment type="caution">
    <text evidence="1">The sequence shown here is derived from an EMBL/GenBank/DDBJ whole genome shotgun (WGS) entry which is preliminary data.</text>
</comment>
<evidence type="ECO:0000313" key="1">
    <source>
        <dbReference type="EMBL" id="MCI19584.1"/>
    </source>
</evidence>
<organism evidence="1 2">
    <name type="scientific">Trifolium medium</name>
    <dbReference type="NCBI Taxonomy" id="97028"/>
    <lineage>
        <taxon>Eukaryota</taxon>
        <taxon>Viridiplantae</taxon>
        <taxon>Streptophyta</taxon>
        <taxon>Embryophyta</taxon>
        <taxon>Tracheophyta</taxon>
        <taxon>Spermatophyta</taxon>
        <taxon>Magnoliopsida</taxon>
        <taxon>eudicotyledons</taxon>
        <taxon>Gunneridae</taxon>
        <taxon>Pentapetalae</taxon>
        <taxon>rosids</taxon>
        <taxon>fabids</taxon>
        <taxon>Fabales</taxon>
        <taxon>Fabaceae</taxon>
        <taxon>Papilionoideae</taxon>
        <taxon>50 kb inversion clade</taxon>
        <taxon>NPAAA clade</taxon>
        <taxon>Hologalegina</taxon>
        <taxon>IRL clade</taxon>
        <taxon>Trifolieae</taxon>
        <taxon>Trifolium</taxon>
    </lineage>
</organism>
<keyword evidence="2" id="KW-1185">Reference proteome</keyword>
<protein>
    <submittedName>
        <fullName evidence="1">1-aminocyclopropane-1-carboxylate oxidase-like protein</fullName>
    </submittedName>
</protein>
<proteinExistence type="predicted"/>
<name>A0A392Q629_9FABA</name>
<reference evidence="1 2" key="1">
    <citation type="journal article" date="2018" name="Front. Plant Sci.">
        <title>Red Clover (Trifolium pratense) and Zigzag Clover (T. medium) - A Picture of Genomic Similarities and Differences.</title>
        <authorList>
            <person name="Dluhosova J."/>
            <person name="Istvanek J."/>
            <person name="Nedelnik J."/>
            <person name="Repkova J."/>
        </authorList>
    </citation>
    <scope>NUCLEOTIDE SEQUENCE [LARGE SCALE GENOMIC DNA]</scope>
    <source>
        <strain evidence="2">cv. 10/8</strain>
        <tissue evidence="1">Leaf</tissue>
    </source>
</reference>
<dbReference type="EMBL" id="LXQA010115493">
    <property type="protein sequence ID" value="MCI19584.1"/>
    <property type="molecule type" value="Genomic_DNA"/>
</dbReference>
<feature type="non-terminal residue" evidence="1">
    <location>
        <position position="40"/>
    </location>
</feature>
<accession>A0A392Q629</accession>
<sequence length="40" mass="4489">MGSNTTQEIEANFKFNSENRLQELKAFDETKAGVKGLVDK</sequence>
<dbReference type="AlphaFoldDB" id="A0A392Q629"/>
<dbReference type="Proteomes" id="UP000265520">
    <property type="component" value="Unassembled WGS sequence"/>
</dbReference>